<gene>
    <name evidence="1" type="ORF">A9A59_1816</name>
</gene>
<dbReference type="AlphaFoldDB" id="A0A2A9HHK3"/>
<reference evidence="1 2" key="1">
    <citation type="submission" date="2017-09" db="EMBL/GenBank/DDBJ databases">
        <title>Sequencing the genomes of two abundant thermophiles in Great Basin hot springs: Thermocrinis jamiesonii and novel Chloroflexi Thermoflexus hugenholtzii.</title>
        <authorList>
            <person name="Hedlund B."/>
        </authorList>
    </citation>
    <scope>NUCLEOTIDE SEQUENCE [LARGE SCALE GENOMIC DNA]</scope>
    <source>
        <strain evidence="1 2">G233</strain>
    </source>
</reference>
<dbReference type="Proteomes" id="UP000223071">
    <property type="component" value="Unassembled WGS sequence"/>
</dbReference>
<organism evidence="1 2">
    <name type="scientific">Tepidiforma thermophila (strain KCTC 52669 / CGMCC 1.13589 / G233)</name>
    <dbReference type="NCBI Taxonomy" id="2761530"/>
    <lineage>
        <taxon>Bacteria</taxon>
        <taxon>Bacillati</taxon>
        <taxon>Chloroflexota</taxon>
        <taxon>Tepidiformia</taxon>
        <taxon>Tepidiformales</taxon>
        <taxon>Tepidiformaceae</taxon>
        <taxon>Tepidiforma</taxon>
    </lineage>
</organism>
<evidence type="ECO:0000313" key="1">
    <source>
        <dbReference type="EMBL" id="PFG74580.1"/>
    </source>
</evidence>
<protein>
    <submittedName>
        <fullName evidence="1">Uncharacterized protein</fullName>
    </submittedName>
</protein>
<evidence type="ECO:0000313" key="2">
    <source>
        <dbReference type="Proteomes" id="UP000223071"/>
    </source>
</evidence>
<keyword evidence="2" id="KW-1185">Reference proteome</keyword>
<sequence length="139" mass="15256">MRADTSDVAFRLLLALGDLWEGLHRAGIDPSARGLHMTQEYLGGYTRYCAGPGSHPRLVVEWNESSRHLRIIRCEPWPGAEATISSTVAYVRNEARARGISDIVDRTLVAACKEPLKPARKTIVPSALNGTHALAARRV</sequence>
<dbReference type="EMBL" id="PDJQ01000001">
    <property type="protein sequence ID" value="PFG74580.1"/>
    <property type="molecule type" value="Genomic_DNA"/>
</dbReference>
<proteinExistence type="predicted"/>
<comment type="caution">
    <text evidence="1">The sequence shown here is derived from an EMBL/GenBank/DDBJ whole genome shotgun (WGS) entry which is preliminary data.</text>
</comment>
<accession>A0A2A9HHK3</accession>
<name>A0A2A9HHK3_TEPT2</name>